<evidence type="ECO:0000313" key="9">
    <source>
        <dbReference type="Proteomes" id="UP000002494"/>
    </source>
</evidence>
<dbReference type="InterPro" id="IPR023796">
    <property type="entry name" value="Serpin_dom"/>
</dbReference>
<dbReference type="InterPro" id="IPR042185">
    <property type="entry name" value="Serpin_sf_2"/>
</dbReference>
<keyword evidence="2" id="KW-0646">Protease inhibitor</keyword>
<dbReference type="GeneTree" id="ENSGT00940000154493"/>
<keyword evidence="4" id="KW-0722">Serine protease inhibitor</keyword>
<evidence type="ECO:0000256" key="1">
    <source>
        <dbReference type="ARBA" id="ARBA00009500"/>
    </source>
</evidence>
<keyword evidence="10" id="KW-1267">Proteomics identification</keyword>
<dbReference type="RGD" id="3326">
    <property type="gene designation" value="Serpina1"/>
</dbReference>
<comment type="similarity">
    <text evidence="1 6">Belongs to the serpin family.</text>
</comment>
<dbReference type="PANTHER" id="PTHR11461:SF165">
    <property type="entry name" value="ALPHA-1-ANTITRYPSIN"/>
    <property type="match status" value="1"/>
</dbReference>
<feature type="domain" description="Serpin" evidence="7">
    <location>
        <begin position="132"/>
        <end position="488"/>
    </location>
</feature>
<protein>
    <submittedName>
        <fullName evidence="8">Serpin family A member 1</fullName>
    </submittedName>
</protein>
<dbReference type="Pfam" id="PF00079">
    <property type="entry name" value="Serpin"/>
    <property type="match status" value="1"/>
</dbReference>
<dbReference type="PANTHER" id="PTHR11461">
    <property type="entry name" value="SERINE PROTEASE INHIBITOR, SERPIN"/>
    <property type="match status" value="1"/>
</dbReference>
<evidence type="ECO:0000256" key="4">
    <source>
        <dbReference type="ARBA" id="ARBA00022900"/>
    </source>
</evidence>
<dbReference type="InterPro" id="IPR000215">
    <property type="entry name" value="Serpin_fam"/>
</dbReference>
<dbReference type="CDD" id="cd02056">
    <property type="entry name" value="serpinA1_A1AT"/>
    <property type="match status" value="1"/>
</dbReference>
<evidence type="ECO:0000259" key="7">
    <source>
        <dbReference type="SMART" id="SM00093"/>
    </source>
</evidence>
<dbReference type="SMART" id="SM00093">
    <property type="entry name" value="SERPIN"/>
    <property type="match status" value="1"/>
</dbReference>
<evidence type="ECO:0000256" key="3">
    <source>
        <dbReference type="ARBA" id="ARBA00022729"/>
    </source>
</evidence>
<name>A0ABK0L6U6_RAT</name>
<proteinExistence type="evidence at protein level"/>
<reference evidence="8" key="2">
    <citation type="submission" date="2025-08" db="UniProtKB">
        <authorList>
            <consortium name="Ensembl"/>
        </authorList>
    </citation>
    <scope>IDENTIFICATION</scope>
    <source>
        <strain evidence="8">Brown Norway</strain>
    </source>
</reference>
<dbReference type="Gene3D" id="2.10.310.10">
    <property type="entry name" value="Serpins superfamily"/>
    <property type="match status" value="1"/>
</dbReference>
<accession>A0ABK0L6U6</accession>
<organism evidence="8 9">
    <name type="scientific">Rattus norvegicus</name>
    <name type="common">Rat</name>
    <dbReference type="NCBI Taxonomy" id="10116"/>
    <lineage>
        <taxon>Eukaryota</taxon>
        <taxon>Metazoa</taxon>
        <taxon>Chordata</taxon>
        <taxon>Craniata</taxon>
        <taxon>Vertebrata</taxon>
        <taxon>Euteleostomi</taxon>
        <taxon>Mammalia</taxon>
        <taxon>Eutheria</taxon>
        <taxon>Euarchontoglires</taxon>
        <taxon>Glires</taxon>
        <taxon>Rodentia</taxon>
        <taxon>Myomorpha</taxon>
        <taxon>Muroidea</taxon>
        <taxon>Muridae</taxon>
        <taxon>Murinae</taxon>
        <taxon>Rattus</taxon>
    </lineage>
</organism>
<dbReference type="InterPro" id="IPR023795">
    <property type="entry name" value="Serpin_CS"/>
</dbReference>
<gene>
    <name evidence="8" type="primary">Serpina1</name>
</gene>
<evidence type="ECO:0007829" key="10">
    <source>
        <dbReference type="PeptideAtlas" id="A0ABK0L6U6"/>
    </source>
</evidence>
<sequence>MIADMDRGYGCRQDGEKEIQCCHPRLLFSLADRHWKHLVHWLPDTLGSQEPDPEEEWETAVTRGAGGVAAPSPVRILRKMAPSISRGLLLLAGLCCLAPSFLAEDAQETDTSQQDQSPTYRKISSNLADFAFSLYRELVHQSNTSNIFFSPMSITTAFAMLSLGSKGDTRKQILEGLEFNLTQIPEADIHKAFHHLLQTLNRPDSELQLNTGNGLFVNKNLKLVEKFLEEVKNNYHSEAFSVNFADSEEAKKVINDYVEKGTQGKIVDLMKQLDEDTVFALVNYIFFKGKWKRPFNPEHTRDADFHVDKSTTVKVPMMNRLGMFDMHYCSTLSSWVLMMDYLGNATAIFLLPDDGKMQHLEQTLTKDLISRFLLNRQTRSAILYFPKLSISGTYNLKTLLSSLGITRVFNNDADLSGITEDAPLKLSQAVHKAVLTLDERGTEAAGATVVEAVPMSLPPQVKFDHPFIFMIVESETQSPLFVGKVIDPTR</sequence>
<evidence type="ECO:0000256" key="6">
    <source>
        <dbReference type="RuleBase" id="RU000411"/>
    </source>
</evidence>
<keyword evidence="9" id="KW-1185">Reference proteome</keyword>
<dbReference type="Proteomes" id="UP000002494">
    <property type="component" value="Chromosome 6"/>
</dbReference>
<evidence type="ECO:0000313" key="8">
    <source>
        <dbReference type="Ensembl" id="ENSRNOP00000105771.1"/>
    </source>
</evidence>
<dbReference type="Ensembl" id="ENSRNOT00000172832.1">
    <property type="protein sequence ID" value="ENSRNOP00000105771.1"/>
    <property type="gene ID" value="ENSRNOG00000032669.7"/>
</dbReference>
<dbReference type="Gene3D" id="3.30.497.10">
    <property type="entry name" value="Antithrombin, subunit I, domain 2"/>
    <property type="match status" value="1"/>
</dbReference>
<evidence type="ECO:0000256" key="2">
    <source>
        <dbReference type="ARBA" id="ARBA00022690"/>
    </source>
</evidence>
<keyword evidence="3" id="KW-0732">Signal</keyword>
<dbReference type="PROSITE" id="PS00284">
    <property type="entry name" value="SERPIN"/>
    <property type="match status" value="1"/>
</dbReference>
<dbReference type="InterPro" id="IPR036186">
    <property type="entry name" value="Serpin_sf"/>
</dbReference>
<reference evidence="8" key="3">
    <citation type="submission" date="2025-09" db="UniProtKB">
        <authorList>
            <consortium name="Ensembl"/>
        </authorList>
    </citation>
    <scope>IDENTIFICATION</scope>
    <source>
        <strain evidence="8">Brown Norway</strain>
    </source>
</reference>
<keyword evidence="5" id="KW-0325">Glycoprotein</keyword>
<dbReference type="InterPro" id="IPR042178">
    <property type="entry name" value="Serpin_sf_1"/>
</dbReference>
<dbReference type="Gene3D" id="2.30.39.10">
    <property type="entry name" value="Alpha-1-antitrypsin, domain 1"/>
    <property type="match status" value="1"/>
</dbReference>
<evidence type="ECO:0000256" key="5">
    <source>
        <dbReference type="ARBA" id="ARBA00023180"/>
    </source>
</evidence>
<dbReference type="SUPFAM" id="SSF56574">
    <property type="entry name" value="Serpins"/>
    <property type="match status" value="1"/>
</dbReference>
<reference evidence="8" key="1">
    <citation type="submission" date="2024-01" db="EMBL/GenBank/DDBJ databases">
        <title>GRCr8: a new rat reference genome assembly contstructed from accurate long reads and long range scaffolding.</title>
        <authorList>
            <person name="Doris P.A."/>
            <person name="Kalbfleisch T."/>
            <person name="Li K."/>
            <person name="Howe K."/>
            <person name="Wood J."/>
        </authorList>
    </citation>
    <scope>NUCLEOTIDE SEQUENCE [LARGE SCALE GENOMIC DNA]</scope>
    <source>
        <strain evidence="8">Brown Norway</strain>
    </source>
</reference>